<dbReference type="InterPro" id="IPR033856">
    <property type="entry name" value="Trp_halogen"/>
</dbReference>
<feature type="binding site" evidence="2">
    <location>
        <begin position="14"/>
        <end position="17"/>
    </location>
    <ligand>
        <name>FAD</name>
        <dbReference type="ChEBI" id="CHEBI:57692"/>
    </ligand>
</feature>
<dbReference type="AlphaFoldDB" id="A0A2K1PZJ7"/>
<keyword evidence="2" id="KW-0285">Flavoprotein</keyword>
<dbReference type="InterPro" id="IPR006905">
    <property type="entry name" value="Flavin_halogenase"/>
</dbReference>
<comment type="caution">
    <text evidence="4">The sequence shown here is derived from an EMBL/GenBank/DDBJ whole genome shotgun (WGS) entry which is preliminary data.</text>
</comment>
<dbReference type="PIRSF" id="PIRSF011396">
    <property type="entry name" value="Trp_halogenase"/>
    <property type="match status" value="1"/>
</dbReference>
<keyword evidence="2" id="KW-0547">Nucleotide-binding</keyword>
<feature type="binding site" evidence="2">
    <location>
        <position position="346"/>
    </location>
    <ligand>
        <name>L-tryptophan</name>
        <dbReference type="ChEBI" id="CHEBI:57912"/>
    </ligand>
</feature>
<keyword evidence="3" id="KW-1133">Transmembrane helix</keyword>
<dbReference type="PANTHER" id="PTHR43747:SF4">
    <property type="entry name" value="FLAVIN-DEPENDENT TRYPTOPHAN HALOGENASE"/>
    <property type="match status" value="1"/>
</dbReference>
<dbReference type="EMBL" id="NPZB01000002">
    <property type="protein sequence ID" value="PNS08216.1"/>
    <property type="molecule type" value="Genomic_DNA"/>
</dbReference>
<sequence length="506" mass="56535">MDENAIGDIVVVGGGAAGWMAAAALARHLGKNRKIRVVESDEIGIVGVGEATVPHIRTFNAQVLGLDEADFVKATQGTFKLGIQFRDWARIGDTYYHGFGSVGQDLGPVPFHHYWLRARGAGRAQDYCHYGLQSEAAEQGRFMPPASDVPATSPLANIAYAYHFDAASYAKYLRGYAEKLGVVRHEGKIVQVSQRPDDGFIDAVVLESGERIAGDLFIDCSGFRGLLIEQTLKAGYEDWSHWLPCDRALAVPCATTEAPTPYTRCTARPAGWQWRIPLQHRVGNGYVYSSRFVSDDEAAAALLANLDGEALAEPRPLRFITGKRRKFWDKNVVAVGLASGFMEPLESTSIHLIQMSIVRLIDMFPDVGFDPGLVERYNRAVDFDYDRIRDFIVLHYKATERDDTPFWNHCRTMSVPDSLQENIDLFRRSGRFYRDGEEFFAMQSWVQVLLGQRIVPEVCHPIVDQMPEEEVFKFVEHVGKVISACAQAMPPHQAFIDRLCKAPAMT</sequence>
<feature type="binding site" evidence="2">
    <location>
        <position position="350"/>
    </location>
    <ligand>
        <name>FAD</name>
        <dbReference type="ChEBI" id="CHEBI:57692"/>
    </ligand>
</feature>
<organism evidence="4 5">
    <name type="scientific">Solilutibacter silvestris</name>
    <dbReference type="NCBI Taxonomy" id="1645665"/>
    <lineage>
        <taxon>Bacteria</taxon>
        <taxon>Pseudomonadati</taxon>
        <taxon>Pseudomonadota</taxon>
        <taxon>Gammaproteobacteria</taxon>
        <taxon>Lysobacterales</taxon>
        <taxon>Lysobacteraceae</taxon>
        <taxon>Solilutibacter</taxon>
    </lineage>
</organism>
<dbReference type="GO" id="GO:0000166">
    <property type="term" value="F:nucleotide binding"/>
    <property type="evidence" value="ECO:0007669"/>
    <property type="project" value="UniProtKB-KW"/>
</dbReference>
<proteinExistence type="predicted"/>
<protein>
    <submittedName>
        <fullName evidence="4">Tryptophan halogenase</fullName>
    </submittedName>
</protein>
<keyword evidence="3" id="KW-0812">Transmembrane</keyword>
<dbReference type="FunFam" id="3.50.50.60:FF:000280">
    <property type="entry name" value="Tryptophan halogenase"/>
    <property type="match status" value="1"/>
</dbReference>
<reference evidence="4 5" key="1">
    <citation type="submission" date="2017-08" db="EMBL/GenBank/DDBJ databases">
        <title>Lysobacter sylvestris genome.</title>
        <authorList>
            <person name="Zhang D.-C."/>
            <person name="Albuquerque L."/>
            <person name="Franca L."/>
            <person name="Froufe H.J.C."/>
            <person name="Barroso C."/>
            <person name="Egas C."/>
            <person name="Da Costa M."/>
            <person name="Margesin R."/>
        </authorList>
    </citation>
    <scope>NUCLEOTIDE SEQUENCE [LARGE SCALE GENOMIC DNA]</scope>
    <source>
        <strain evidence="4 5">AM20-91</strain>
    </source>
</reference>
<dbReference type="InterPro" id="IPR050816">
    <property type="entry name" value="Flavin-dep_Halogenase_NPB"/>
</dbReference>
<dbReference type="PANTHER" id="PTHR43747">
    <property type="entry name" value="FAD-BINDING PROTEIN"/>
    <property type="match status" value="1"/>
</dbReference>
<evidence type="ECO:0000313" key="4">
    <source>
        <dbReference type="EMBL" id="PNS08216.1"/>
    </source>
</evidence>
<feature type="active site" evidence="1">
    <location>
        <position position="80"/>
    </location>
</feature>
<evidence type="ECO:0000256" key="1">
    <source>
        <dbReference type="PIRSR" id="PIRSR011396-1"/>
    </source>
</evidence>
<dbReference type="SUPFAM" id="SSF51905">
    <property type="entry name" value="FAD/NAD(P)-binding domain"/>
    <property type="match status" value="1"/>
</dbReference>
<evidence type="ECO:0000256" key="2">
    <source>
        <dbReference type="PIRSR" id="PIRSR011396-2"/>
    </source>
</evidence>
<dbReference type="Proteomes" id="UP000236220">
    <property type="component" value="Unassembled WGS sequence"/>
</dbReference>
<keyword evidence="3" id="KW-0472">Membrane</keyword>
<feature type="binding site" evidence="2">
    <location>
        <position position="337"/>
    </location>
    <ligand>
        <name>FAD</name>
        <dbReference type="ChEBI" id="CHEBI:57692"/>
    </ligand>
</feature>
<keyword evidence="2" id="KW-0274">FAD</keyword>
<dbReference type="OrthoDB" id="462203at2"/>
<name>A0A2K1PZJ7_9GAMM</name>
<gene>
    <name evidence="4" type="ORF">Lysil_2392</name>
</gene>
<evidence type="ECO:0000256" key="3">
    <source>
        <dbReference type="SAM" id="Phobius"/>
    </source>
</evidence>
<accession>A0A2K1PZJ7</accession>
<dbReference type="InterPro" id="IPR036188">
    <property type="entry name" value="FAD/NAD-bd_sf"/>
</dbReference>
<feature type="transmembrane region" description="Helical" evidence="3">
    <location>
        <begin position="6"/>
        <end position="26"/>
    </location>
</feature>
<keyword evidence="5" id="KW-1185">Reference proteome</keyword>
<dbReference type="GO" id="GO:0004497">
    <property type="term" value="F:monooxygenase activity"/>
    <property type="evidence" value="ECO:0007669"/>
    <property type="project" value="InterPro"/>
</dbReference>
<evidence type="ECO:0000313" key="5">
    <source>
        <dbReference type="Proteomes" id="UP000236220"/>
    </source>
</evidence>
<dbReference type="Gene3D" id="3.50.50.60">
    <property type="entry name" value="FAD/NAD(P)-binding domain"/>
    <property type="match status" value="1"/>
</dbReference>
<feature type="binding site" evidence="2">
    <location>
        <position position="80"/>
    </location>
    <ligand>
        <name>7-chloro-L-tryptophan</name>
        <dbReference type="ChEBI" id="CHEBI:58713"/>
    </ligand>
</feature>
<dbReference type="Pfam" id="PF04820">
    <property type="entry name" value="Trp_halogenase"/>
    <property type="match status" value="1"/>
</dbReference>
<dbReference type="RefSeq" id="WP_103075828.1">
    <property type="nucleotide sequence ID" value="NZ_NPZB01000002.1"/>
</dbReference>